<dbReference type="InterPro" id="IPR012337">
    <property type="entry name" value="RNaseH-like_sf"/>
</dbReference>
<dbReference type="PANTHER" id="PTHR10954:SF18">
    <property type="entry name" value="RIBONUCLEASE HII"/>
    <property type="match status" value="1"/>
</dbReference>
<keyword evidence="11" id="KW-0255">Endonuclease</keyword>
<dbReference type="NCBIfam" id="NF000595">
    <property type="entry name" value="PRK00015.1-3"/>
    <property type="match status" value="1"/>
</dbReference>
<keyword evidence="9" id="KW-0540">Nuclease</keyword>
<evidence type="ECO:0000256" key="1">
    <source>
        <dbReference type="ARBA" id="ARBA00000077"/>
    </source>
</evidence>
<keyword evidence="8" id="KW-0963">Cytoplasm</keyword>
<protein>
    <recommendedName>
        <fullName evidence="7">Ribonuclease HII</fullName>
        <ecNumber evidence="6">3.1.26.4</ecNumber>
    </recommendedName>
</protein>
<comment type="caution">
    <text evidence="15">The sequence shown here is derived from an EMBL/GenBank/DDBJ whole genome shotgun (WGS) entry which is preliminary data.</text>
</comment>
<evidence type="ECO:0000256" key="4">
    <source>
        <dbReference type="ARBA" id="ARBA00004496"/>
    </source>
</evidence>
<dbReference type="Gene3D" id="3.30.420.10">
    <property type="entry name" value="Ribonuclease H-like superfamily/Ribonuclease H"/>
    <property type="match status" value="1"/>
</dbReference>
<evidence type="ECO:0000256" key="8">
    <source>
        <dbReference type="ARBA" id="ARBA00022490"/>
    </source>
</evidence>
<dbReference type="InterPro" id="IPR036397">
    <property type="entry name" value="RNaseH_sf"/>
</dbReference>
<evidence type="ECO:0000256" key="5">
    <source>
        <dbReference type="ARBA" id="ARBA00007383"/>
    </source>
</evidence>
<dbReference type="HAMAP" id="MF_00052_B">
    <property type="entry name" value="RNase_HII_B"/>
    <property type="match status" value="1"/>
</dbReference>
<name>A0A645EP50_9ZZZZ</name>
<dbReference type="EC" id="3.1.26.4" evidence="6"/>
<comment type="catalytic activity">
    <reaction evidence="1">
        <text>Endonucleolytic cleavage to 5'-phosphomonoester.</text>
        <dbReference type="EC" id="3.1.26.4"/>
    </reaction>
</comment>
<comment type="cofactor">
    <cofactor evidence="3">
        <name>Mg(2+)</name>
        <dbReference type="ChEBI" id="CHEBI:18420"/>
    </cofactor>
</comment>
<reference evidence="15" key="1">
    <citation type="submission" date="2019-08" db="EMBL/GenBank/DDBJ databases">
        <authorList>
            <person name="Kucharzyk K."/>
            <person name="Murdoch R.W."/>
            <person name="Higgins S."/>
            <person name="Loffler F."/>
        </authorList>
    </citation>
    <scope>NUCLEOTIDE SEQUENCE</scope>
</reference>
<evidence type="ECO:0000256" key="2">
    <source>
        <dbReference type="ARBA" id="ARBA00001936"/>
    </source>
</evidence>
<evidence type="ECO:0000256" key="7">
    <source>
        <dbReference type="ARBA" id="ARBA00019179"/>
    </source>
</evidence>
<evidence type="ECO:0000313" key="15">
    <source>
        <dbReference type="EMBL" id="MPN03788.1"/>
    </source>
</evidence>
<proteinExistence type="inferred from homology"/>
<dbReference type="GO" id="GO:0004523">
    <property type="term" value="F:RNA-DNA hybrid ribonuclease activity"/>
    <property type="evidence" value="ECO:0007669"/>
    <property type="project" value="UniProtKB-EC"/>
</dbReference>
<sequence length="227" mass="25181">MGQAKTAAKAEKLRIEKLKQYERGAYQEGYQLVAGIDEVGRGPIAGPVVAAAVILPPDFFLPGVNDSKLVSEKKRLQMAEKIKQQALAWSITVISSRRIDRRNILQATKEAMRTAVCELTPRPDFILVDAVSIPDLDIRQYPIIKGDSLSISIACASIIAKVERDHIMYNYDSIFPGYGLAKHKGYATREHLIALEKYGPSPIHRSTFEPLKTMLANAKSMQPGLFD</sequence>
<evidence type="ECO:0000259" key="14">
    <source>
        <dbReference type="PROSITE" id="PS51975"/>
    </source>
</evidence>
<dbReference type="PROSITE" id="PS51975">
    <property type="entry name" value="RNASE_H_2"/>
    <property type="match status" value="1"/>
</dbReference>
<evidence type="ECO:0000256" key="11">
    <source>
        <dbReference type="ARBA" id="ARBA00022759"/>
    </source>
</evidence>
<accession>A0A645EP50</accession>
<evidence type="ECO:0000256" key="9">
    <source>
        <dbReference type="ARBA" id="ARBA00022722"/>
    </source>
</evidence>
<evidence type="ECO:0000256" key="13">
    <source>
        <dbReference type="ARBA" id="ARBA00023211"/>
    </source>
</evidence>
<dbReference type="GO" id="GO:0003723">
    <property type="term" value="F:RNA binding"/>
    <property type="evidence" value="ECO:0007669"/>
    <property type="project" value="InterPro"/>
</dbReference>
<dbReference type="CDD" id="cd07182">
    <property type="entry name" value="RNase_HII_bacteria_HII_like"/>
    <property type="match status" value="1"/>
</dbReference>
<dbReference type="GO" id="GO:0032299">
    <property type="term" value="C:ribonuclease H2 complex"/>
    <property type="evidence" value="ECO:0007669"/>
    <property type="project" value="TreeGrafter"/>
</dbReference>
<dbReference type="AlphaFoldDB" id="A0A645EP50"/>
<dbReference type="FunFam" id="3.30.420.10:FF:000006">
    <property type="entry name" value="Ribonuclease HII"/>
    <property type="match status" value="1"/>
</dbReference>
<dbReference type="InterPro" id="IPR022898">
    <property type="entry name" value="RNase_HII"/>
</dbReference>
<evidence type="ECO:0000256" key="12">
    <source>
        <dbReference type="ARBA" id="ARBA00022801"/>
    </source>
</evidence>
<comment type="cofactor">
    <cofactor evidence="2">
        <name>Mn(2+)</name>
        <dbReference type="ChEBI" id="CHEBI:29035"/>
    </cofactor>
</comment>
<dbReference type="InterPro" id="IPR001352">
    <property type="entry name" value="RNase_HII/HIII"/>
</dbReference>
<evidence type="ECO:0000256" key="6">
    <source>
        <dbReference type="ARBA" id="ARBA00012180"/>
    </source>
</evidence>
<keyword evidence="12 15" id="KW-0378">Hydrolase</keyword>
<dbReference type="Pfam" id="PF01351">
    <property type="entry name" value="RNase_HII"/>
    <property type="match status" value="1"/>
</dbReference>
<dbReference type="GO" id="GO:0046872">
    <property type="term" value="F:metal ion binding"/>
    <property type="evidence" value="ECO:0007669"/>
    <property type="project" value="UniProtKB-KW"/>
</dbReference>
<dbReference type="PANTHER" id="PTHR10954">
    <property type="entry name" value="RIBONUCLEASE H2 SUBUNIT A"/>
    <property type="match status" value="1"/>
</dbReference>
<gene>
    <name evidence="15" type="primary">rnhB_36</name>
    <name evidence="15" type="ORF">SDC9_151022</name>
</gene>
<keyword evidence="10" id="KW-0479">Metal-binding</keyword>
<dbReference type="InterPro" id="IPR024567">
    <property type="entry name" value="RNase_HII/HIII_dom"/>
</dbReference>
<dbReference type="GO" id="GO:0043137">
    <property type="term" value="P:DNA replication, removal of RNA primer"/>
    <property type="evidence" value="ECO:0007669"/>
    <property type="project" value="TreeGrafter"/>
</dbReference>
<comment type="subcellular location">
    <subcellularLocation>
        <location evidence="4">Cytoplasm</location>
    </subcellularLocation>
</comment>
<dbReference type="GO" id="GO:0006298">
    <property type="term" value="P:mismatch repair"/>
    <property type="evidence" value="ECO:0007669"/>
    <property type="project" value="TreeGrafter"/>
</dbReference>
<dbReference type="SUPFAM" id="SSF53098">
    <property type="entry name" value="Ribonuclease H-like"/>
    <property type="match status" value="1"/>
</dbReference>
<feature type="domain" description="RNase H type-2" evidence="14">
    <location>
        <begin position="31"/>
        <end position="220"/>
    </location>
</feature>
<evidence type="ECO:0000256" key="10">
    <source>
        <dbReference type="ARBA" id="ARBA00022723"/>
    </source>
</evidence>
<evidence type="ECO:0000256" key="3">
    <source>
        <dbReference type="ARBA" id="ARBA00001946"/>
    </source>
</evidence>
<keyword evidence="13" id="KW-0464">Manganese</keyword>
<comment type="similarity">
    <text evidence="5">Belongs to the RNase HII family.</text>
</comment>
<dbReference type="GO" id="GO:0005737">
    <property type="term" value="C:cytoplasm"/>
    <property type="evidence" value="ECO:0007669"/>
    <property type="project" value="UniProtKB-SubCell"/>
</dbReference>
<dbReference type="NCBIfam" id="NF000594">
    <property type="entry name" value="PRK00015.1-1"/>
    <property type="match status" value="1"/>
</dbReference>
<organism evidence="15">
    <name type="scientific">bioreactor metagenome</name>
    <dbReference type="NCBI Taxonomy" id="1076179"/>
    <lineage>
        <taxon>unclassified sequences</taxon>
        <taxon>metagenomes</taxon>
        <taxon>ecological metagenomes</taxon>
    </lineage>
</organism>
<dbReference type="EMBL" id="VSSQ01049710">
    <property type="protein sequence ID" value="MPN03788.1"/>
    <property type="molecule type" value="Genomic_DNA"/>
</dbReference>